<dbReference type="AlphaFoldDB" id="A0A347UB13"/>
<dbReference type="EMBL" id="NXIG01000016">
    <property type="protein sequence ID" value="RXI28907.1"/>
    <property type="molecule type" value="Genomic_DNA"/>
</dbReference>
<protein>
    <submittedName>
        <fullName evidence="2">Membrane protein</fullName>
    </submittedName>
</protein>
<keyword evidence="4" id="KW-1185">Reference proteome</keyword>
<keyword evidence="1" id="KW-1133">Transmembrane helix</keyword>
<organism evidence="3 5">
    <name type="scientific">Arcobacter ellisii</name>
    <dbReference type="NCBI Taxonomy" id="913109"/>
    <lineage>
        <taxon>Bacteria</taxon>
        <taxon>Pseudomonadati</taxon>
        <taxon>Campylobacterota</taxon>
        <taxon>Epsilonproteobacteria</taxon>
        <taxon>Campylobacterales</taxon>
        <taxon>Arcobacteraceae</taxon>
        <taxon>Arcobacter</taxon>
    </lineage>
</organism>
<keyword evidence="1" id="KW-0812">Transmembrane</keyword>
<name>A0A347UB13_9BACT</name>
<feature type="transmembrane region" description="Helical" evidence="1">
    <location>
        <begin position="115"/>
        <end position="136"/>
    </location>
</feature>
<keyword evidence="1" id="KW-0472">Membrane</keyword>
<dbReference type="KEGG" id="aell:AELL_2424"/>
<evidence type="ECO:0000256" key="1">
    <source>
        <dbReference type="SAM" id="Phobius"/>
    </source>
</evidence>
<sequence length="178" mass="20891">MEELLKKINGNLIEIKSKLDKDTFNISGGNGNIGQNNNNYYLAQSILTNHFFKEYFKIRTRKSVNEKSNKEYNLTIVKLFRYIVCFLGFLFFAFAIFLLFSDFNNFIGIDRKAESILNLLASSLIIFLITFFHYMIDKAFTNDKNIIELNLEPYDKGKFYFKIDLIFLAIIFCVVVFI</sequence>
<dbReference type="Proteomes" id="UP000290588">
    <property type="component" value="Unassembled WGS sequence"/>
</dbReference>
<accession>A0A347UB13</accession>
<evidence type="ECO:0000313" key="2">
    <source>
        <dbReference type="EMBL" id="AXX96041.1"/>
    </source>
</evidence>
<feature type="transmembrane region" description="Helical" evidence="1">
    <location>
        <begin position="79"/>
        <end position="103"/>
    </location>
</feature>
<evidence type="ECO:0000313" key="3">
    <source>
        <dbReference type="EMBL" id="RXI28907.1"/>
    </source>
</evidence>
<dbReference type="RefSeq" id="WP_118918191.1">
    <property type="nucleotide sequence ID" value="NZ_CP032097.1"/>
</dbReference>
<feature type="transmembrane region" description="Helical" evidence="1">
    <location>
        <begin position="159"/>
        <end position="177"/>
    </location>
</feature>
<dbReference type="EMBL" id="CP032097">
    <property type="protein sequence ID" value="AXX96041.1"/>
    <property type="molecule type" value="Genomic_DNA"/>
</dbReference>
<proteinExistence type="predicted"/>
<evidence type="ECO:0000313" key="4">
    <source>
        <dbReference type="Proteomes" id="UP000262582"/>
    </source>
</evidence>
<evidence type="ECO:0000313" key="5">
    <source>
        <dbReference type="Proteomes" id="UP000290588"/>
    </source>
</evidence>
<reference evidence="3 5" key="1">
    <citation type="submission" date="2017-09" db="EMBL/GenBank/DDBJ databases">
        <title>Genomics of the genus Arcobacter.</title>
        <authorList>
            <person name="Perez-Cataluna A."/>
            <person name="Figueras M.J."/>
            <person name="Salas-Masso N."/>
        </authorList>
    </citation>
    <scope>NUCLEOTIDE SEQUENCE [LARGE SCALE GENOMIC DNA]</scope>
    <source>
        <strain evidence="3 5">CECT 7837</strain>
    </source>
</reference>
<gene>
    <name evidence="2" type="ORF">AELL_2424</name>
    <name evidence="3" type="ORF">CP962_12555</name>
</gene>
<dbReference type="Proteomes" id="UP000262582">
    <property type="component" value="Chromosome"/>
</dbReference>
<reference evidence="2 4" key="2">
    <citation type="submission" date="2018-08" db="EMBL/GenBank/DDBJ databases">
        <title>Complete genome of the Arcobacter ellisii type strain LMG 26155.</title>
        <authorList>
            <person name="Miller W.G."/>
            <person name="Yee E."/>
            <person name="Bono J.L."/>
        </authorList>
    </citation>
    <scope>NUCLEOTIDE SEQUENCE [LARGE SCALE GENOMIC DNA]</scope>
    <source>
        <strain evidence="2 4">LMG 26155</strain>
    </source>
</reference>